<dbReference type="RefSeq" id="WP_195803392.1">
    <property type="nucleotide sequence ID" value="NZ_CP061379.1"/>
</dbReference>
<organism evidence="5 6">
    <name type="scientific">Bradyrhizobium commune</name>
    <dbReference type="NCBI Taxonomy" id="83627"/>
    <lineage>
        <taxon>Bacteria</taxon>
        <taxon>Pseudomonadati</taxon>
        <taxon>Pseudomonadota</taxon>
        <taxon>Alphaproteobacteria</taxon>
        <taxon>Hyphomicrobiales</taxon>
        <taxon>Nitrobacteraceae</taxon>
        <taxon>Bradyrhizobium</taxon>
    </lineage>
</organism>
<feature type="active site" description="Proton acceptor" evidence="2">
    <location>
        <position position="188"/>
    </location>
</feature>
<comment type="similarity">
    <text evidence="1 4">Belongs to the DegT/DnrJ/EryC1 family.</text>
</comment>
<keyword evidence="5" id="KW-0808">Transferase</keyword>
<keyword evidence="3 4" id="KW-0663">Pyridoxal phosphate</keyword>
<name>A0A7S9H1F0_9BRAD</name>
<evidence type="ECO:0000313" key="5">
    <source>
        <dbReference type="EMBL" id="QPF93885.1"/>
    </source>
</evidence>
<dbReference type="NCBIfam" id="TIGR03588">
    <property type="entry name" value="PseC"/>
    <property type="match status" value="1"/>
</dbReference>
<dbReference type="InterPro" id="IPR015424">
    <property type="entry name" value="PyrdxlP-dep_Trfase"/>
</dbReference>
<dbReference type="PANTHER" id="PTHR30244">
    <property type="entry name" value="TRANSAMINASE"/>
    <property type="match status" value="1"/>
</dbReference>
<evidence type="ECO:0000256" key="1">
    <source>
        <dbReference type="ARBA" id="ARBA00037999"/>
    </source>
</evidence>
<gene>
    <name evidence="5" type="primary">pseC</name>
    <name evidence="5" type="ORF">IC761_11715</name>
</gene>
<dbReference type="KEGG" id="bcou:IC761_11715"/>
<evidence type="ECO:0000313" key="6">
    <source>
        <dbReference type="Proteomes" id="UP000594621"/>
    </source>
</evidence>
<reference evidence="5 6" key="1">
    <citation type="submission" date="2020-09" db="EMBL/GenBank/DDBJ databases">
        <title>Complete genomes of bradyrhizobia occurring on native shrubby legumes in Australia.</title>
        <authorList>
            <person name="Lafay B."/>
        </authorList>
    </citation>
    <scope>NUCLEOTIDE SEQUENCE [LARGE SCALE GENOMIC DNA]</scope>
    <source>
        <strain evidence="5 6">BDV5040</strain>
    </source>
</reference>
<keyword evidence="6" id="KW-1185">Reference proteome</keyword>
<evidence type="ECO:0000256" key="4">
    <source>
        <dbReference type="RuleBase" id="RU004508"/>
    </source>
</evidence>
<dbReference type="Proteomes" id="UP000594621">
    <property type="component" value="Chromosome"/>
</dbReference>
<dbReference type="GO" id="GO:0000271">
    <property type="term" value="P:polysaccharide biosynthetic process"/>
    <property type="evidence" value="ECO:0007669"/>
    <property type="project" value="TreeGrafter"/>
</dbReference>
<dbReference type="Gene3D" id="3.90.1150.10">
    <property type="entry name" value="Aspartate Aminotransferase, domain 1"/>
    <property type="match status" value="1"/>
</dbReference>
<sequence length="392" mass="43130">MIPYGRQDISPEDIDAVTQVLQSDWLTQGQAGPRFERAMADYCGARSAAAMSNATAALHIACLALDLGPGDILWTVPNTFVASANCALYCGASVDFVDIDPRTYNMSVAALSEKLAQASTQGRLPKVVIPVHFAGQSCEMTEIRALADRYGFRIIEDASHAVGGDYLGRKIGAAQLSDIVVFSFHPVKIITTGEGGMTLTNDPRLGERLAYLRTHGIVRPSQAAPVDAARSNEDRYGPWMYEQIELGLNYRMTDIQAALGASQLGRLDAFVARRRELAARYDALLAKLPVTCPWQHPDTNSAWHLYVIRLQRNEIKLTRRQVFEALRAAGIGVNVHYIPVHTQPYYQRLGFSTGMFPEAESYYQDAITLPLFSKMTDAEQDTVVAALTKILS</sequence>
<dbReference type="EC" id="2.6.1.92" evidence="5"/>
<dbReference type="Pfam" id="PF01041">
    <property type="entry name" value="DegT_DnrJ_EryC1"/>
    <property type="match status" value="1"/>
</dbReference>
<accession>A0A7S9H1F0</accession>
<dbReference type="InterPro" id="IPR015421">
    <property type="entry name" value="PyrdxlP-dep_Trfase_major"/>
</dbReference>
<dbReference type="InterPro" id="IPR015422">
    <property type="entry name" value="PyrdxlP-dep_Trfase_small"/>
</dbReference>
<keyword evidence="5" id="KW-0032">Aminotransferase</keyword>
<dbReference type="GO" id="GO:0030170">
    <property type="term" value="F:pyridoxal phosphate binding"/>
    <property type="evidence" value="ECO:0007669"/>
    <property type="project" value="TreeGrafter"/>
</dbReference>
<proteinExistence type="inferred from homology"/>
<evidence type="ECO:0000256" key="2">
    <source>
        <dbReference type="PIRSR" id="PIRSR000390-1"/>
    </source>
</evidence>
<protein>
    <submittedName>
        <fullName evidence="5">UDP-4-amino-4, 6-dideoxy-N-acetyl-beta-L-altrosamine transaminase</fullName>
        <ecNumber evidence="5">2.6.1.92</ecNumber>
    </submittedName>
</protein>
<dbReference type="PIRSF" id="PIRSF000390">
    <property type="entry name" value="PLP_StrS"/>
    <property type="match status" value="1"/>
</dbReference>
<dbReference type="SUPFAM" id="SSF53383">
    <property type="entry name" value="PLP-dependent transferases"/>
    <property type="match status" value="1"/>
</dbReference>
<dbReference type="Gene3D" id="3.40.640.10">
    <property type="entry name" value="Type I PLP-dependent aspartate aminotransferase-like (Major domain)"/>
    <property type="match status" value="1"/>
</dbReference>
<dbReference type="InterPro" id="IPR000653">
    <property type="entry name" value="DegT/StrS_aminotransferase"/>
</dbReference>
<dbReference type="CDD" id="cd00616">
    <property type="entry name" value="AHBA_syn"/>
    <property type="match status" value="1"/>
</dbReference>
<evidence type="ECO:0000256" key="3">
    <source>
        <dbReference type="PIRSR" id="PIRSR000390-2"/>
    </source>
</evidence>
<feature type="modified residue" description="N6-(pyridoxal phosphate)lysine" evidence="3">
    <location>
        <position position="188"/>
    </location>
</feature>
<dbReference type="PANTHER" id="PTHR30244:SF34">
    <property type="entry name" value="DTDP-4-AMINO-4,6-DIDEOXYGALACTOSE TRANSAMINASE"/>
    <property type="match status" value="1"/>
</dbReference>
<dbReference type="AlphaFoldDB" id="A0A7S9H1F0"/>
<dbReference type="EMBL" id="CP061379">
    <property type="protein sequence ID" value="QPF93885.1"/>
    <property type="molecule type" value="Genomic_DNA"/>
</dbReference>
<dbReference type="GO" id="GO:0008483">
    <property type="term" value="F:transaminase activity"/>
    <property type="evidence" value="ECO:0007669"/>
    <property type="project" value="UniProtKB-KW"/>
</dbReference>
<dbReference type="InterPro" id="IPR020026">
    <property type="entry name" value="PseC"/>
</dbReference>